<dbReference type="EMBL" id="BAAATZ010000006">
    <property type="protein sequence ID" value="GAA2724037.1"/>
    <property type="molecule type" value="Genomic_DNA"/>
</dbReference>
<sequence length="106" mass="10935">MHVEFSTRGSLGPRFLPRLFILGSEAGTSAASWFISDDAGMGPAGSVPLALLPVYGHMVAYLVSTLADRTAPRPGGASADALPLPTRLAALEAELAELRSLSDPAS</sequence>
<proteinExistence type="predicted"/>
<accession>A0ABP6GIG5</accession>
<dbReference type="Proteomes" id="UP001501842">
    <property type="component" value="Unassembled WGS sequence"/>
</dbReference>
<protein>
    <submittedName>
        <fullName evidence="1">Uncharacterized protein</fullName>
    </submittedName>
</protein>
<dbReference type="RefSeq" id="WP_344450051.1">
    <property type="nucleotide sequence ID" value="NZ_BAAATZ010000006.1"/>
</dbReference>
<evidence type="ECO:0000313" key="1">
    <source>
        <dbReference type="EMBL" id="GAA2724037.1"/>
    </source>
</evidence>
<keyword evidence="2" id="KW-1185">Reference proteome</keyword>
<reference evidence="2" key="1">
    <citation type="journal article" date="2019" name="Int. J. Syst. Evol. Microbiol.">
        <title>The Global Catalogue of Microorganisms (GCM) 10K type strain sequencing project: providing services to taxonomists for standard genome sequencing and annotation.</title>
        <authorList>
            <consortium name="The Broad Institute Genomics Platform"/>
            <consortium name="The Broad Institute Genome Sequencing Center for Infectious Disease"/>
            <person name="Wu L."/>
            <person name="Ma J."/>
        </authorList>
    </citation>
    <scope>NUCLEOTIDE SEQUENCE [LARGE SCALE GENOMIC DNA]</scope>
    <source>
        <strain evidence="2">JCM 8201</strain>
    </source>
</reference>
<organism evidence="1 2">
    <name type="scientific">Actinocorallia aurantiaca</name>
    <dbReference type="NCBI Taxonomy" id="46204"/>
    <lineage>
        <taxon>Bacteria</taxon>
        <taxon>Bacillati</taxon>
        <taxon>Actinomycetota</taxon>
        <taxon>Actinomycetes</taxon>
        <taxon>Streptosporangiales</taxon>
        <taxon>Thermomonosporaceae</taxon>
        <taxon>Actinocorallia</taxon>
    </lineage>
</organism>
<gene>
    <name evidence="1" type="ORF">GCM10010439_20730</name>
</gene>
<evidence type="ECO:0000313" key="2">
    <source>
        <dbReference type="Proteomes" id="UP001501842"/>
    </source>
</evidence>
<comment type="caution">
    <text evidence="1">The sequence shown here is derived from an EMBL/GenBank/DDBJ whole genome shotgun (WGS) entry which is preliminary data.</text>
</comment>
<name>A0ABP6GIG5_9ACTN</name>